<keyword evidence="2" id="KW-1185">Reference proteome</keyword>
<dbReference type="eggNOG" id="ENOG502ZV7K">
    <property type="taxonomic scope" value="Bacteria"/>
</dbReference>
<gene>
    <name evidence="1" type="ORF">P343_04055</name>
</gene>
<dbReference type="Proteomes" id="UP000018296">
    <property type="component" value="Unassembled WGS sequence"/>
</dbReference>
<dbReference type="EMBL" id="AWTC01000003">
    <property type="protein sequence ID" value="EST12829.1"/>
    <property type="molecule type" value="Genomic_DNA"/>
</dbReference>
<evidence type="ECO:0000313" key="2">
    <source>
        <dbReference type="Proteomes" id="UP000018296"/>
    </source>
</evidence>
<organism evidence="1 2">
    <name type="scientific">Sporolactobacillus laevolacticus DSM 442</name>
    <dbReference type="NCBI Taxonomy" id="1395513"/>
    <lineage>
        <taxon>Bacteria</taxon>
        <taxon>Bacillati</taxon>
        <taxon>Bacillota</taxon>
        <taxon>Bacilli</taxon>
        <taxon>Bacillales</taxon>
        <taxon>Sporolactobacillaceae</taxon>
        <taxon>Sporolactobacillus</taxon>
    </lineage>
</organism>
<evidence type="ECO:0000313" key="1">
    <source>
        <dbReference type="EMBL" id="EST12829.1"/>
    </source>
</evidence>
<dbReference type="AlphaFoldDB" id="V6J7R8"/>
<comment type="caution">
    <text evidence="1">The sequence shown here is derived from an EMBL/GenBank/DDBJ whole genome shotgun (WGS) entry which is preliminary data.</text>
</comment>
<sequence length="212" mass="23961">MIPQWIRKSLVACVAVLTFGTVIPTLPAHYLDKQNDKQNVQGSKAPIIASRPDDKSASKLEQSSLEIVDRSSLSKAELIDRLSTYVLDEAKNQGTEKFGARISAKINGQYANQIAPAFAEAFRNVSNAHDSSWIQELEVTHAPTPGLGERIMHVYNKKTGKEVIKLHVRRDHPPLDGYYFNFHYHTALDGFQKHHELKTIYWGKNMPPKWKA</sequence>
<proteinExistence type="predicted"/>
<dbReference type="InterPro" id="IPR025616">
    <property type="entry name" value="YpjP"/>
</dbReference>
<protein>
    <recommendedName>
        <fullName evidence="3">Cell division protein FtsK</fullName>
    </recommendedName>
</protein>
<accession>V6J7R8</accession>
<dbReference type="Pfam" id="PF14005">
    <property type="entry name" value="YpjP"/>
    <property type="match status" value="1"/>
</dbReference>
<dbReference type="PATRIC" id="fig|1395513.3.peg.831"/>
<dbReference type="STRING" id="1395513.P343_04055"/>
<evidence type="ECO:0008006" key="3">
    <source>
        <dbReference type="Google" id="ProtNLM"/>
    </source>
</evidence>
<name>V6J7R8_9BACL</name>
<dbReference type="OrthoDB" id="2435352at2"/>
<reference evidence="1 2" key="1">
    <citation type="journal article" date="2013" name="Genome Announc.">
        <title>Genome Sequence of Sporolactobacillus laevolacticus DSM442, an Efficient Polymer-Grade D-Lactate Producer from Agricultural Waste Cottonseed as a Nitrogen Source.</title>
        <authorList>
            <person name="Wang H."/>
            <person name="Wang L."/>
            <person name="Ju J."/>
            <person name="Yu B."/>
            <person name="Ma Y."/>
        </authorList>
    </citation>
    <scope>NUCLEOTIDE SEQUENCE [LARGE SCALE GENOMIC DNA]</scope>
    <source>
        <strain evidence="1 2">DSM 442</strain>
    </source>
</reference>